<evidence type="ECO:0000313" key="3">
    <source>
        <dbReference type="Proteomes" id="UP000253273"/>
    </source>
</evidence>
<evidence type="ECO:0000256" key="1">
    <source>
        <dbReference type="ARBA" id="ARBA00022801"/>
    </source>
</evidence>
<proteinExistence type="predicted"/>
<keyword evidence="1 2" id="KW-0378">Hydrolase</keyword>
<protein>
    <submittedName>
        <fullName evidence="2">Alpha/beta hydrolase</fullName>
    </submittedName>
</protein>
<dbReference type="AlphaFoldDB" id="A0A345E1U2"/>
<dbReference type="Pfam" id="PF06500">
    <property type="entry name" value="FrsA-like"/>
    <property type="match status" value="1"/>
</dbReference>
<keyword evidence="3" id="KW-1185">Reference proteome</keyword>
<evidence type="ECO:0000313" key="2">
    <source>
        <dbReference type="EMBL" id="AXG06164.1"/>
    </source>
</evidence>
<dbReference type="PANTHER" id="PTHR22946">
    <property type="entry name" value="DIENELACTONE HYDROLASE DOMAIN-CONTAINING PROTEIN-RELATED"/>
    <property type="match status" value="1"/>
</dbReference>
<dbReference type="Gene3D" id="1.20.1440.110">
    <property type="entry name" value="acylaminoacyl peptidase"/>
    <property type="match status" value="1"/>
</dbReference>
<dbReference type="Proteomes" id="UP000253273">
    <property type="component" value="Chromosome"/>
</dbReference>
<organism evidence="2 3">
    <name type="scientific">Haloplanus rubicundus</name>
    <dbReference type="NCBI Taxonomy" id="1547898"/>
    <lineage>
        <taxon>Archaea</taxon>
        <taxon>Methanobacteriati</taxon>
        <taxon>Methanobacteriota</taxon>
        <taxon>Stenosarchaea group</taxon>
        <taxon>Halobacteria</taxon>
        <taxon>Halobacteriales</taxon>
        <taxon>Haloferacaceae</taxon>
        <taxon>Haloplanus</taxon>
    </lineage>
</organism>
<dbReference type="PANTHER" id="PTHR22946:SF12">
    <property type="entry name" value="CONIDIAL PIGMENT BIOSYNTHESIS PROTEIN AYG1 (AFU_ORTHOLOGUE AFUA_2G17550)"/>
    <property type="match status" value="1"/>
</dbReference>
<dbReference type="SUPFAM" id="SSF53474">
    <property type="entry name" value="alpha/beta-Hydrolases"/>
    <property type="match status" value="1"/>
</dbReference>
<dbReference type="InterPro" id="IPR010520">
    <property type="entry name" value="FrsA-like"/>
</dbReference>
<dbReference type="InterPro" id="IPR050261">
    <property type="entry name" value="FrsA_esterase"/>
</dbReference>
<dbReference type="Gene3D" id="3.40.50.1820">
    <property type="entry name" value="alpha/beta hydrolase"/>
    <property type="match status" value="1"/>
</dbReference>
<reference evidence="2 3" key="1">
    <citation type="submission" date="2018-07" db="EMBL/GenBank/DDBJ databases">
        <title>Genome sequences of Haloplanus sp. CBA1113.</title>
        <authorList>
            <person name="Kim Y.B."/>
            <person name="Roh S.W."/>
        </authorList>
    </citation>
    <scope>NUCLEOTIDE SEQUENCE [LARGE SCALE GENOMIC DNA]</scope>
    <source>
        <strain evidence="2 3">CBA1113</strain>
    </source>
</reference>
<dbReference type="EMBL" id="CP031150">
    <property type="protein sequence ID" value="AXG06164.1"/>
    <property type="molecule type" value="Genomic_DNA"/>
</dbReference>
<dbReference type="KEGG" id="haj:DU500_06740"/>
<dbReference type="InterPro" id="IPR029058">
    <property type="entry name" value="AB_hydrolase_fold"/>
</dbReference>
<name>A0A345E1U2_9EURY</name>
<accession>A0A345E1U2</accession>
<gene>
    <name evidence="2" type="ORF">DU500_06740</name>
</gene>
<sequence>MRRLPWGYRVRFSVESDDGGPRGTTTRRRGVAGVTDGERGREFVEGRFDRWWTRFLAKGLDRYDLQNLRDDIGAWEEWCETFAAVGEEHAEHGREAEAAGNATTAGEHFLRASMYCHFGSFAWFVDEGRRERVHRRGVELWERAAPHLDPPAERIEAPHPGGADVPGYLRVPGGTPDGLDESPLVILLSGLDSTKEEQHTRASDFHARGIATLSVDGPGQGEMWYTRTMTPDYHEAISAVVDHVEGVDDVDASRLGVYGVSIGGFYAPHVAANDDRFDACVGLAGPFSVGPASLYRSVSMRDGFLHACRADSFVEADEITERMTLRGDIEDLTAPALMIAGGNDTVIPPEQTRRIAERAPNGELLYYPDGDHVCKNRVTQYRPYAADWMRERLV</sequence>
<dbReference type="GO" id="GO:0016787">
    <property type="term" value="F:hydrolase activity"/>
    <property type="evidence" value="ECO:0007669"/>
    <property type="project" value="UniProtKB-KW"/>
</dbReference>